<feature type="region of interest" description="Disordered" evidence="2">
    <location>
        <begin position="1"/>
        <end position="116"/>
    </location>
</feature>
<dbReference type="AlphaFoldDB" id="A0A8H4L303"/>
<evidence type="ECO:0000313" key="3">
    <source>
        <dbReference type="EMBL" id="KAF4461316.1"/>
    </source>
</evidence>
<sequence>MADAKDHDSPPTIPPKEPIKPDKPEASVEIHKVNDQSQQGPKPEDVPLDGDMAPKGDHGKDEQEKSRRERARSYSAAAAGTSDQKKTENAPRPKPKIDAPILIDIDDKGDNGAQDAMELDTPRASMEDWDDAPAYQAPPVRGPALPPMAEEFEPFDDFSGFDSTSFSRRKDDAKVHEENARLRRHVTDLGRKIAALTTDKQIAEEQAERLTDRVNNMKQRMSSNMTEVERSSEALATKVEELTDENKALREQLNDAQSHIFSLQPYRKDLTPEEVGQEYDTLVEHIQDWVQKFMDPWLEDHDEGVEAMLAAARKRVTEANKFKRVLHQYPDLVHGSGFPETDEDIVTSIIMRFLHDNIFQTVLYGAIHNYVEVVSFIENNMQASVEPKRDLFSVRSWTAEAYNALLSAPQFKSVREKRRKEMTMELADTLKIFFKKDKWQWFCENLSERCVGPAMKLYEKMQVSTHHFYLDINPFIVWMGGELNTSPEFIDSVKKLDCKNVLKNRKAFSLDRLDPPPSKKELYHRLLNVCTVVPALYMRQIGQRDAIKEPMVVRKQQMLVAWGPEEKRRAYRENGERTLMSHLYSVKGSGEGWAPFWK</sequence>
<feature type="coiled-coil region" evidence="1">
    <location>
        <begin position="193"/>
        <end position="259"/>
    </location>
</feature>
<keyword evidence="4" id="KW-1185">Reference proteome</keyword>
<proteinExistence type="predicted"/>
<dbReference type="Gene3D" id="1.10.287.1490">
    <property type="match status" value="1"/>
</dbReference>
<dbReference type="OrthoDB" id="4755094at2759"/>
<accession>A0A8H4L303</accession>
<dbReference type="EMBL" id="JAADYS010001742">
    <property type="protein sequence ID" value="KAF4461316.1"/>
    <property type="molecule type" value="Genomic_DNA"/>
</dbReference>
<reference evidence="3 4" key="1">
    <citation type="submission" date="2020-01" db="EMBL/GenBank/DDBJ databases">
        <title>Identification and distribution of gene clusters putatively required for synthesis of sphingolipid metabolism inhibitors in phylogenetically diverse species of the filamentous fungus Fusarium.</title>
        <authorList>
            <person name="Kim H.-S."/>
            <person name="Busman M."/>
            <person name="Brown D.W."/>
            <person name="Divon H."/>
            <person name="Uhlig S."/>
            <person name="Proctor R.H."/>
        </authorList>
    </citation>
    <scope>NUCLEOTIDE SEQUENCE [LARGE SCALE GENOMIC DNA]</scope>
    <source>
        <strain evidence="3 4">NRRL 20459</strain>
    </source>
</reference>
<evidence type="ECO:0000256" key="2">
    <source>
        <dbReference type="SAM" id="MobiDB-lite"/>
    </source>
</evidence>
<evidence type="ECO:0000313" key="4">
    <source>
        <dbReference type="Proteomes" id="UP000554235"/>
    </source>
</evidence>
<feature type="compositionally biased region" description="Basic and acidic residues" evidence="2">
    <location>
        <begin position="52"/>
        <end position="67"/>
    </location>
</feature>
<keyword evidence="1" id="KW-0175">Coiled coil</keyword>
<feature type="compositionally biased region" description="Basic and acidic residues" evidence="2">
    <location>
        <begin position="17"/>
        <end position="34"/>
    </location>
</feature>
<dbReference type="Proteomes" id="UP000554235">
    <property type="component" value="Unassembled WGS sequence"/>
</dbReference>
<feature type="compositionally biased region" description="Basic and acidic residues" evidence="2">
    <location>
        <begin position="83"/>
        <end position="97"/>
    </location>
</feature>
<gene>
    <name evidence="3" type="ORF">FALBO_11891</name>
</gene>
<name>A0A8H4L303_9HYPO</name>
<comment type="caution">
    <text evidence="3">The sequence shown here is derived from an EMBL/GenBank/DDBJ whole genome shotgun (WGS) entry which is preliminary data.</text>
</comment>
<evidence type="ECO:0000256" key="1">
    <source>
        <dbReference type="SAM" id="Coils"/>
    </source>
</evidence>
<protein>
    <submittedName>
        <fullName evidence="3">Uncharacterized protein</fullName>
    </submittedName>
</protein>
<organism evidence="3 4">
    <name type="scientific">Fusarium albosuccineum</name>
    <dbReference type="NCBI Taxonomy" id="1237068"/>
    <lineage>
        <taxon>Eukaryota</taxon>
        <taxon>Fungi</taxon>
        <taxon>Dikarya</taxon>
        <taxon>Ascomycota</taxon>
        <taxon>Pezizomycotina</taxon>
        <taxon>Sordariomycetes</taxon>
        <taxon>Hypocreomycetidae</taxon>
        <taxon>Hypocreales</taxon>
        <taxon>Nectriaceae</taxon>
        <taxon>Fusarium</taxon>
        <taxon>Fusarium decemcellulare species complex</taxon>
    </lineage>
</organism>